<keyword evidence="2" id="KW-0645">Protease</keyword>
<proteinExistence type="predicted"/>
<accession>K9H5A8</accession>
<reference evidence="2 3" key="1">
    <citation type="journal article" date="2013" name="Genome Announc.">
        <title>Draft Genome Sequence of an Alphaproteobacterium, Caenispirillum salinarum AK4(T), Isolated from a Solar Saltern.</title>
        <authorList>
            <person name="Khatri I."/>
            <person name="Singh A."/>
            <person name="Korpole S."/>
            <person name="Pinnaka A.K."/>
            <person name="Subramanian S."/>
        </authorList>
    </citation>
    <scope>NUCLEOTIDE SEQUENCE [LARGE SCALE GENOMIC DNA]</scope>
    <source>
        <strain evidence="2 3">AK4</strain>
    </source>
</reference>
<protein>
    <submittedName>
        <fullName evidence="2">Serine protease MucD/AlgY</fullName>
    </submittedName>
</protein>
<organism evidence="2 3">
    <name type="scientific">Caenispirillum salinarum AK4</name>
    <dbReference type="NCBI Taxonomy" id="1238182"/>
    <lineage>
        <taxon>Bacteria</taxon>
        <taxon>Pseudomonadati</taxon>
        <taxon>Pseudomonadota</taxon>
        <taxon>Alphaproteobacteria</taxon>
        <taxon>Rhodospirillales</taxon>
        <taxon>Novispirillaceae</taxon>
        <taxon>Caenispirillum</taxon>
    </lineage>
</organism>
<dbReference type="GO" id="GO:0008233">
    <property type="term" value="F:peptidase activity"/>
    <property type="evidence" value="ECO:0007669"/>
    <property type="project" value="UniProtKB-KW"/>
</dbReference>
<dbReference type="PANTHER" id="PTHR43019">
    <property type="entry name" value="SERINE ENDOPROTEASE DEGS"/>
    <property type="match status" value="1"/>
</dbReference>
<keyword evidence="2" id="KW-0378">Hydrolase</keyword>
<dbReference type="SUPFAM" id="SSF50494">
    <property type="entry name" value="Trypsin-like serine proteases"/>
    <property type="match status" value="1"/>
</dbReference>
<dbReference type="RefSeq" id="WP_009538569.1">
    <property type="nucleotide sequence ID" value="NZ_ANHY01000002.1"/>
</dbReference>
<keyword evidence="3" id="KW-1185">Reference proteome</keyword>
<sequence length="283" mass="30419">MPIRSRRSRAAALILALAAALPTLLVPPAQAQDRDLRSIVQRMEPAVVAVGTFQPSRHPPVELMGTGFGIGDGSMVLTNAHVLPRMLDHQRRERIAVIRNKGDGSARDVEVITPSHVCRDDARDLALLVLGDRRLPAAVGLDVDAVVDPGLPIAFTGYPLSSAVGLHPVTHRGMVSAVAPAAVPMADPKLLDPAMLERLRNNFDIYQLDATAYPGNSGSPLYDQRDGRVIGILNSVYVKSTRERQLSAISEPSGITYAIPIRFAQPLIERARNGGCRAVGDRS</sequence>
<dbReference type="Gene3D" id="2.40.10.10">
    <property type="entry name" value="Trypsin-like serine proteases"/>
    <property type="match status" value="2"/>
</dbReference>
<dbReference type="EMBL" id="ANHY01000002">
    <property type="protein sequence ID" value="EKV32742.1"/>
    <property type="molecule type" value="Genomic_DNA"/>
</dbReference>
<dbReference type="AlphaFoldDB" id="K9H5A8"/>
<dbReference type="InterPro" id="IPR043504">
    <property type="entry name" value="Peptidase_S1_PA_chymotrypsin"/>
</dbReference>
<dbReference type="PANTHER" id="PTHR43019:SF23">
    <property type="entry name" value="PROTEASE DO-LIKE 5, CHLOROPLASTIC"/>
    <property type="match status" value="1"/>
</dbReference>
<evidence type="ECO:0000256" key="1">
    <source>
        <dbReference type="SAM" id="SignalP"/>
    </source>
</evidence>
<dbReference type="eggNOG" id="COG0265">
    <property type="taxonomic scope" value="Bacteria"/>
</dbReference>
<gene>
    <name evidence="2" type="ORF">C882_1579</name>
</gene>
<comment type="caution">
    <text evidence="2">The sequence shown here is derived from an EMBL/GenBank/DDBJ whole genome shotgun (WGS) entry which is preliminary data.</text>
</comment>
<dbReference type="PATRIC" id="fig|1238182.3.peg.117"/>
<feature type="chain" id="PRO_5003929983" evidence="1">
    <location>
        <begin position="32"/>
        <end position="283"/>
    </location>
</feature>
<feature type="signal peptide" evidence="1">
    <location>
        <begin position="1"/>
        <end position="31"/>
    </location>
</feature>
<dbReference type="Pfam" id="PF13365">
    <property type="entry name" value="Trypsin_2"/>
    <property type="match status" value="1"/>
</dbReference>
<dbReference type="InterPro" id="IPR009003">
    <property type="entry name" value="Peptidase_S1_PA"/>
</dbReference>
<dbReference type="STRING" id="1238182.C882_1579"/>
<dbReference type="GO" id="GO:0006508">
    <property type="term" value="P:proteolysis"/>
    <property type="evidence" value="ECO:0007669"/>
    <property type="project" value="UniProtKB-KW"/>
</dbReference>
<evidence type="ECO:0000313" key="2">
    <source>
        <dbReference type="EMBL" id="EKV32742.1"/>
    </source>
</evidence>
<keyword evidence="1" id="KW-0732">Signal</keyword>
<dbReference type="Proteomes" id="UP000009881">
    <property type="component" value="Unassembled WGS sequence"/>
</dbReference>
<evidence type="ECO:0000313" key="3">
    <source>
        <dbReference type="Proteomes" id="UP000009881"/>
    </source>
</evidence>
<name>K9H5A8_9PROT</name>